<evidence type="ECO:0000313" key="1">
    <source>
        <dbReference type="EMBL" id="GAD05089.1"/>
    </source>
</evidence>
<accession>T1DS15</accession>
<proteinExistence type="predicted"/>
<reference evidence="1 2" key="2">
    <citation type="journal article" date="2013" name="Genome Announc.">
        <title>Draft Genome Sequences of Porphyromonas crevioricanis JCM 15906T and Porphyromonas cansulci JCM 13913T Isolated from a Canine Oral Cavity.</title>
        <authorList>
            <person name="Sakamoto M."/>
            <person name="Tanaka N."/>
            <person name="Shiwa Y."/>
            <person name="Yoshikawa H."/>
            <person name="Ohkuma M."/>
        </authorList>
    </citation>
    <scope>NUCLEOTIDE SEQUENCE [LARGE SCALE GENOMIC DNA]</scope>
    <source>
        <strain evidence="1 2">JCM 15906</strain>
    </source>
</reference>
<dbReference type="AlphaFoldDB" id="T1DS15"/>
<gene>
    <name evidence="1" type="ORF">PORCRE_787</name>
</gene>
<dbReference type="EMBL" id="BAOU01000019">
    <property type="protein sequence ID" value="GAD05089.1"/>
    <property type="molecule type" value="Genomic_DNA"/>
</dbReference>
<evidence type="ECO:0000313" key="2">
    <source>
        <dbReference type="Proteomes" id="UP000018031"/>
    </source>
</evidence>
<reference evidence="2" key="1">
    <citation type="journal article" date="2013" name="Genome">
        <title>Draft Genome Sequences of Porphyromonas crevioricanis JCM 15906T and Porphyromonas cansulci JCM 13913T Isolated from a Canine Oral Cavity.</title>
        <authorList>
            <person name="Sakamoto M."/>
            <person name="Tanaka N."/>
            <person name="Shiwa Y."/>
            <person name="Yoshikawa H."/>
            <person name="Ohkuma M."/>
        </authorList>
    </citation>
    <scope>NUCLEOTIDE SEQUENCE [LARGE SCALE GENOMIC DNA]</scope>
    <source>
        <strain evidence="2">JCM 15906</strain>
    </source>
</reference>
<sequence length="39" mass="4494">MEIAFFLLLRWNVEYSFGEVTAIMIQQVKKGGVLGIVHR</sequence>
<name>T1DS15_9PORP</name>
<organism evidence="1 2">
    <name type="scientific">Porphyromonas crevioricanis JCM 15906</name>
    <dbReference type="NCBI Taxonomy" id="1305617"/>
    <lineage>
        <taxon>Bacteria</taxon>
        <taxon>Pseudomonadati</taxon>
        <taxon>Bacteroidota</taxon>
        <taxon>Bacteroidia</taxon>
        <taxon>Bacteroidales</taxon>
        <taxon>Porphyromonadaceae</taxon>
        <taxon>Porphyromonas</taxon>
    </lineage>
</organism>
<comment type="caution">
    <text evidence="1">The sequence shown here is derived from an EMBL/GenBank/DDBJ whole genome shotgun (WGS) entry which is preliminary data.</text>
</comment>
<dbReference type="Proteomes" id="UP000018031">
    <property type="component" value="Unassembled WGS sequence"/>
</dbReference>
<protein>
    <submittedName>
        <fullName evidence="1">Uncharacterized protein</fullName>
    </submittedName>
</protein>